<feature type="region of interest" description="Disordered" evidence="1">
    <location>
        <begin position="1"/>
        <end position="26"/>
    </location>
</feature>
<evidence type="ECO:0000313" key="2">
    <source>
        <dbReference type="EMBL" id="CAE7226777.1"/>
    </source>
</evidence>
<reference evidence="2" key="1">
    <citation type="submission" date="2021-02" db="EMBL/GenBank/DDBJ databases">
        <authorList>
            <person name="Dougan E. K."/>
            <person name="Rhodes N."/>
            <person name="Thang M."/>
            <person name="Chan C."/>
        </authorList>
    </citation>
    <scope>NUCLEOTIDE SEQUENCE</scope>
</reference>
<dbReference type="AlphaFoldDB" id="A0A812KGG1"/>
<keyword evidence="3" id="KW-1185">Reference proteome</keyword>
<feature type="non-terminal residue" evidence="2">
    <location>
        <position position="1"/>
    </location>
</feature>
<proteinExistence type="predicted"/>
<evidence type="ECO:0000313" key="3">
    <source>
        <dbReference type="Proteomes" id="UP000649617"/>
    </source>
</evidence>
<feature type="compositionally biased region" description="Acidic residues" evidence="1">
    <location>
        <begin position="7"/>
        <end position="19"/>
    </location>
</feature>
<accession>A0A812KGG1</accession>
<evidence type="ECO:0000256" key="1">
    <source>
        <dbReference type="SAM" id="MobiDB-lite"/>
    </source>
</evidence>
<organism evidence="2 3">
    <name type="scientific">Symbiodinium pilosum</name>
    <name type="common">Dinoflagellate</name>
    <dbReference type="NCBI Taxonomy" id="2952"/>
    <lineage>
        <taxon>Eukaryota</taxon>
        <taxon>Sar</taxon>
        <taxon>Alveolata</taxon>
        <taxon>Dinophyceae</taxon>
        <taxon>Suessiales</taxon>
        <taxon>Symbiodiniaceae</taxon>
        <taxon>Symbiodinium</taxon>
    </lineage>
</organism>
<dbReference type="OrthoDB" id="440773at2759"/>
<comment type="caution">
    <text evidence="2">The sequence shown here is derived from an EMBL/GenBank/DDBJ whole genome shotgun (WGS) entry which is preliminary data.</text>
</comment>
<gene>
    <name evidence="2" type="primary">RNF14</name>
    <name evidence="2" type="ORF">SPIL2461_LOCUS3244</name>
</gene>
<protein>
    <submittedName>
        <fullName evidence="2">RNF14 protein</fullName>
    </submittedName>
</protein>
<dbReference type="EMBL" id="CAJNIZ010003880">
    <property type="protein sequence ID" value="CAE7226777.1"/>
    <property type="molecule type" value="Genomic_DNA"/>
</dbReference>
<sequence>AIAALEVSEEGEAAEEAPEQPEAKAKEEQVDVLFLIEAPADLEELQAMSDAGLYEVVDLWTSIFFAGKSVDEADPTLQVDGEVPAGPQLFYEAIHAASASSDVSNSLAL</sequence>
<name>A0A812KGG1_SYMPI</name>
<dbReference type="Proteomes" id="UP000649617">
    <property type="component" value="Unassembled WGS sequence"/>
</dbReference>